<evidence type="ECO:0000256" key="2">
    <source>
        <dbReference type="ARBA" id="ARBA00011901"/>
    </source>
</evidence>
<dbReference type="Gene3D" id="3.40.80.10">
    <property type="entry name" value="Peptidoglycan recognition protein-like"/>
    <property type="match status" value="1"/>
</dbReference>
<dbReference type="InterPro" id="IPR051206">
    <property type="entry name" value="NAMLAA_amidase_2"/>
</dbReference>
<feature type="domain" description="N-acetylmuramoyl-L-alanine amidase" evidence="5">
    <location>
        <begin position="59"/>
        <end position="228"/>
    </location>
</feature>
<dbReference type="PANTHER" id="PTHR30417:SF1">
    <property type="entry name" value="N-ACETYLMURAMOYL-L-ALANINE AMIDASE AMID"/>
    <property type="match status" value="1"/>
</dbReference>
<keyword evidence="3" id="KW-0378">Hydrolase</keyword>
<evidence type="ECO:0000313" key="6">
    <source>
        <dbReference type="EMBL" id="OGZ11050.1"/>
    </source>
</evidence>
<dbReference type="EMBL" id="MHLO01000040">
    <property type="protein sequence ID" value="OGZ11050.1"/>
    <property type="molecule type" value="Genomic_DNA"/>
</dbReference>
<dbReference type="AlphaFoldDB" id="A0A1G2DDX3"/>
<dbReference type="InterPro" id="IPR002502">
    <property type="entry name" value="Amidase_domain"/>
</dbReference>
<dbReference type="PANTHER" id="PTHR30417">
    <property type="entry name" value="N-ACETYLMURAMOYL-L-ALANINE AMIDASE AMID"/>
    <property type="match status" value="1"/>
</dbReference>
<dbReference type="CDD" id="cd06583">
    <property type="entry name" value="PGRP"/>
    <property type="match status" value="1"/>
</dbReference>
<dbReference type="GO" id="GO:0009254">
    <property type="term" value="P:peptidoglycan turnover"/>
    <property type="evidence" value="ECO:0007669"/>
    <property type="project" value="TreeGrafter"/>
</dbReference>
<proteinExistence type="predicted"/>
<dbReference type="Proteomes" id="UP000178636">
    <property type="component" value="Unassembled WGS sequence"/>
</dbReference>
<evidence type="ECO:0000313" key="7">
    <source>
        <dbReference type="Proteomes" id="UP000178636"/>
    </source>
</evidence>
<protein>
    <recommendedName>
        <fullName evidence="2">N-acetylmuramoyl-L-alanine amidase</fullName>
        <ecNumber evidence="2">3.5.1.28</ecNumber>
    </recommendedName>
</protein>
<dbReference type="SUPFAM" id="SSF55846">
    <property type="entry name" value="N-acetylmuramoyl-L-alanine amidase-like"/>
    <property type="match status" value="1"/>
</dbReference>
<accession>A0A1G2DDX3</accession>
<evidence type="ECO:0000256" key="1">
    <source>
        <dbReference type="ARBA" id="ARBA00001561"/>
    </source>
</evidence>
<dbReference type="GO" id="GO:0008745">
    <property type="term" value="F:N-acetylmuramoyl-L-alanine amidase activity"/>
    <property type="evidence" value="ECO:0007669"/>
    <property type="project" value="UniProtKB-EC"/>
</dbReference>
<dbReference type="SMART" id="SM00644">
    <property type="entry name" value="Ami_2"/>
    <property type="match status" value="1"/>
</dbReference>
<dbReference type="Pfam" id="PF01510">
    <property type="entry name" value="Amidase_2"/>
    <property type="match status" value="1"/>
</dbReference>
<dbReference type="GO" id="GO:0009253">
    <property type="term" value="P:peptidoglycan catabolic process"/>
    <property type="evidence" value="ECO:0007669"/>
    <property type="project" value="InterPro"/>
</dbReference>
<evidence type="ECO:0000256" key="4">
    <source>
        <dbReference type="ARBA" id="ARBA00023316"/>
    </source>
</evidence>
<dbReference type="EC" id="3.5.1.28" evidence="2"/>
<sequence>MAKYFDEAELANTLTRADWYLDLFLKYGELAKNHEAVEEFYAFIEQRLAAGAVLLGKSGPDWDRERRPVDTVVVHHTHCPPGITRERLSAMHLVRLYAANYASPAPSDYHKQGDAIFSGHFWKEKPRETGEAAVSRGKQVFYAYHWIIRMDGTAERLLADDELGWHAGDWGVNCRSVGIVLDNNFEEETPPDAVVGGLARLIRERYAHVSRERIMGHREVSPKTTCPGKGFLGGWKDTLFRTRPPVTS</sequence>
<gene>
    <name evidence="6" type="ORF">A3C93_01605</name>
</gene>
<comment type="catalytic activity">
    <reaction evidence="1">
        <text>Hydrolyzes the link between N-acetylmuramoyl residues and L-amino acid residues in certain cell-wall glycopeptides.</text>
        <dbReference type="EC" id="3.5.1.28"/>
    </reaction>
</comment>
<comment type="caution">
    <text evidence="6">The sequence shown here is derived from an EMBL/GenBank/DDBJ whole genome shotgun (WGS) entry which is preliminary data.</text>
</comment>
<organism evidence="6 7">
    <name type="scientific">Candidatus Lloydbacteria bacterium RIFCSPHIGHO2_02_FULL_54_17</name>
    <dbReference type="NCBI Taxonomy" id="1798664"/>
    <lineage>
        <taxon>Bacteria</taxon>
        <taxon>Candidatus Lloydiibacteriota</taxon>
    </lineage>
</organism>
<dbReference type="InterPro" id="IPR036505">
    <property type="entry name" value="Amidase/PGRP_sf"/>
</dbReference>
<name>A0A1G2DDX3_9BACT</name>
<dbReference type="GO" id="GO:0071555">
    <property type="term" value="P:cell wall organization"/>
    <property type="evidence" value="ECO:0007669"/>
    <property type="project" value="UniProtKB-KW"/>
</dbReference>
<dbReference type="STRING" id="1798664.A3C93_01605"/>
<reference evidence="6 7" key="1">
    <citation type="journal article" date="2016" name="Nat. Commun.">
        <title>Thousands of microbial genomes shed light on interconnected biogeochemical processes in an aquifer system.</title>
        <authorList>
            <person name="Anantharaman K."/>
            <person name="Brown C.T."/>
            <person name="Hug L.A."/>
            <person name="Sharon I."/>
            <person name="Castelle C.J."/>
            <person name="Probst A.J."/>
            <person name="Thomas B.C."/>
            <person name="Singh A."/>
            <person name="Wilkins M.J."/>
            <person name="Karaoz U."/>
            <person name="Brodie E.L."/>
            <person name="Williams K.H."/>
            <person name="Hubbard S.S."/>
            <person name="Banfield J.F."/>
        </authorList>
    </citation>
    <scope>NUCLEOTIDE SEQUENCE [LARGE SCALE GENOMIC DNA]</scope>
</reference>
<evidence type="ECO:0000259" key="5">
    <source>
        <dbReference type="SMART" id="SM00644"/>
    </source>
</evidence>
<evidence type="ECO:0000256" key="3">
    <source>
        <dbReference type="ARBA" id="ARBA00022801"/>
    </source>
</evidence>
<keyword evidence="4" id="KW-0961">Cell wall biogenesis/degradation</keyword>